<dbReference type="SUPFAM" id="SSF55816">
    <property type="entry name" value="5'-nucleotidase (syn. UDP-sugar hydrolase), C-terminal domain"/>
    <property type="match status" value="1"/>
</dbReference>
<proteinExistence type="inferred from homology"/>
<dbReference type="GO" id="GO:0046872">
    <property type="term" value="F:metal ion binding"/>
    <property type="evidence" value="ECO:0007669"/>
    <property type="project" value="InterPro"/>
</dbReference>
<feature type="domain" description="Calcineurin-like phosphoesterase" evidence="3">
    <location>
        <begin position="9"/>
        <end position="205"/>
    </location>
</feature>
<accession>A0A2W0CKV7</accession>
<dbReference type="GO" id="GO:0008768">
    <property type="term" value="F:UDP-sugar diphosphatase activity"/>
    <property type="evidence" value="ECO:0007669"/>
    <property type="project" value="TreeGrafter"/>
</dbReference>
<keyword evidence="2 5" id="KW-0378">Hydrolase</keyword>
<gene>
    <name evidence="5" type="ORF">PIL02S_03609</name>
</gene>
<evidence type="ECO:0000256" key="2">
    <source>
        <dbReference type="RuleBase" id="RU362119"/>
    </source>
</evidence>
<reference evidence="5 6" key="1">
    <citation type="submission" date="2018-01" db="EMBL/GenBank/DDBJ databases">
        <title>Genome sequence of the PGP bacterium Paenibacillus illinoisensis E3.</title>
        <authorList>
            <person name="Rolli E."/>
            <person name="Marasco R."/>
            <person name="Bessem C."/>
            <person name="Michoud G."/>
            <person name="Gaiarsa S."/>
            <person name="Borin S."/>
            <person name="Daffonchio D."/>
        </authorList>
    </citation>
    <scope>NUCLEOTIDE SEQUENCE [LARGE SCALE GENOMIC DNA]</scope>
    <source>
        <strain evidence="5 6">E3</strain>
    </source>
</reference>
<keyword evidence="1" id="KW-0732">Signal</keyword>
<dbReference type="AlphaFoldDB" id="A0A2W0CKV7"/>
<dbReference type="EC" id="3.1.3.5" evidence="5"/>
<dbReference type="Proteomes" id="UP000247459">
    <property type="component" value="Unassembled WGS sequence"/>
</dbReference>
<evidence type="ECO:0000259" key="3">
    <source>
        <dbReference type="Pfam" id="PF00149"/>
    </source>
</evidence>
<evidence type="ECO:0000259" key="4">
    <source>
        <dbReference type="Pfam" id="PF02872"/>
    </source>
</evidence>
<dbReference type="GO" id="GO:0009166">
    <property type="term" value="P:nucleotide catabolic process"/>
    <property type="evidence" value="ECO:0007669"/>
    <property type="project" value="InterPro"/>
</dbReference>
<keyword evidence="2" id="KW-0547">Nucleotide-binding</keyword>
<dbReference type="OrthoDB" id="9793179at2"/>
<dbReference type="GO" id="GO:0008253">
    <property type="term" value="F:5'-nucleotidase activity"/>
    <property type="evidence" value="ECO:0007669"/>
    <property type="project" value="UniProtKB-EC"/>
</dbReference>
<name>A0A2W0CKV7_9BACL</name>
<dbReference type="PANTHER" id="PTHR11575">
    <property type="entry name" value="5'-NUCLEOTIDASE-RELATED"/>
    <property type="match status" value="1"/>
</dbReference>
<dbReference type="Gene3D" id="3.90.780.10">
    <property type="entry name" value="5'-Nucleotidase, C-terminal domain"/>
    <property type="match status" value="1"/>
</dbReference>
<dbReference type="InterPro" id="IPR006146">
    <property type="entry name" value="5'-Nucleotdase_CS"/>
</dbReference>
<dbReference type="GO" id="GO:0030288">
    <property type="term" value="C:outer membrane-bounded periplasmic space"/>
    <property type="evidence" value="ECO:0007669"/>
    <property type="project" value="TreeGrafter"/>
</dbReference>
<comment type="caution">
    <text evidence="5">The sequence shown here is derived from an EMBL/GenBank/DDBJ whole genome shotgun (WGS) entry which is preliminary data.</text>
</comment>
<dbReference type="Pfam" id="PF02872">
    <property type="entry name" value="5_nucleotid_C"/>
    <property type="match status" value="1"/>
</dbReference>
<dbReference type="RefSeq" id="WP_095359032.1">
    <property type="nucleotide sequence ID" value="NZ_PRLG01000020.1"/>
</dbReference>
<dbReference type="CDD" id="cd00845">
    <property type="entry name" value="MPP_UshA_N_like"/>
    <property type="match status" value="1"/>
</dbReference>
<evidence type="ECO:0000313" key="6">
    <source>
        <dbReference type="Proteomes" id="UP000247459"/>
    </source>
</evidence>
<organism evidence="5 6">
    <name type="scientific">Paenibacillus illinoisensis</name>
    <dbReference type="NCBI Taxonomy" id="59845"/>
    <lineage>
        <taxon>Bacteria</taxon>
        <taxon>Bacillati</taxon>
        <taxon>Bacillota</taxon>
        <taxon>Bacilli</taxon>
        <taxon>Bacillales</taxon>
        <taxon>Paenibacillaceae</taxon>
        <taxon>Paenibacillus</taxon>
    </lineage>
</organism>
<evidence type="ECO:0000313" key="5">
    <source>
        <dbReference type="EMBL" id="PYY28448.1"/>
    </source>
</evidence>
<sequence>MSTKEKQTLTILHTNDIHSHFGSMSSIAAMIEQERERSENVLVLDIGDHMDRMAVETEGTLGGANVDVINLTGYDAITIGNNEGLTFTPEQLAQSYSGLLCPVVCGNVVEEASGLPPVWMNSSLIVDKGPFRIGLLGATAPFTAFYDLLGWKLLDPVETLREQVEALRPNVDIVIILSHLGLSTDRKLAEQIEGIDVILGGHTHHVLEEPLVIGNAVLGAAGKFGQWLGKVVLERDSGANKPRLISSGCFPLKDQMLDEKVALAIAAHRAEAERALGQTAVMIDRTLPIKYEKESPFASLLAQAVRHFTGAELSLVNAGQLLGELPQGDISKGMLHSLCPSPINACTIRLKGREIREALEQSLLQEYADKPIIGFGFRGKILGTLCVDGIEVEYDPAGPPFQRINALYVDGKPMGDEQEYVVGTLDMFTFNVGYPSLARGTEIAYRLPEFIRDLLEIELKRPGALDDSLRSRWHERN</sequence>
<dbReference type="SUPFAM" id="SSF56300">
    <property type="entry name" value="Metallo-dependent phosphatases"/>
    <property type="match status" value="1"/>
</dbReference>
<dbReference type="Gene3D" id="3.60.21.10">
    <property type="match status" value="1"/>
</dbReference>
<evidence type="ECO:0000256" key="1">
    <source>
        <dbReference type="ARBA" id="ARBA00022729"/>
    </source>
</evidence>
<dbReference type="Pfam" id="PF00149">
    <property type="entry name" value="Metallophos"/>
    <property type="match status" value="1"/>
</dbReference>
<dbReference type="EMBL" id="PRLG01000020">
    <property type="protein sequence ID" value="PYY28448.1"/>
    <property type="molecule type" value="Genomic_DNA"/>
</dbReference>
<dbReference type="InterPro" id="IPR004843">
    <property type="entry name" value="Calcineurin-like_PHP"/>
</dbReference>
<feature type="domain" description="5'-Nucleotidase C-terminal" evidence="4">
    <location>
        <begin position="277"/>
        <end position="426"/>
    </location>
</feature>
<dbReference type="InterPro" id="IPR036907">
    <property type="entry name" value="5'-Nucleotdase_C_sf"/>
</dbReference>
<dbReference type="InterPro" id="IPR029052">
    <property type="entry name" value="Metallo-depent_PP-like"/>
</dbReference>
<protein>
    <submittedName>
        <fullName evidence="5">5'-nucleotidase</fullName>
        <ecNumber evidence="5">3.1.3.5</ecNumber>
    </submittedName>
</protein>
<dbReference type="PROSITE" id="PS00785">
    <property type="entry name" value="5_NUCLEOTIDASE_1"/>
    <property type="match status" value="1"/>
</dbReference>
<comment type="similarity">
    <text evidence="2">Belongs to the 5'-nucleotidase family.</text>
</comment>
<dbReference type="PRINTS" id="PR01607">
    <property type="entry name" value="APYRASEFAMLY"/>
</dbReference>
<dbReference type="InterPro" id="IPR008334">
    <property type="entry name" value="5'-Nucleotdase_C"/>
</dbReference>
<dbReference type="InterPro" id="IPR006179">
    <property type="entry name" value="5_nucleotidase/apyrase"/>
</dbReference>
<dbReference type="PANTHER" id="PTHR11575:SF23">
    <property type="entry name" value="5-NUCLEOTIDASE FAMILY PROTEIN"/>
    <property type="match status" value="1"/>
</dbReference>
<dbReference type="GO" id="GO:0000166">
    <property type="term" value="F:nucleotide binding"/>
    <property type="evidence" value="ECO:0007669"/>
    <property type="project" value="UniProtKB-KW"/>
</dbReference>